<organism evidence="2 3">
    <name type="scientific">Pantoea piersonii</name>
    <dbReference type="NCBI Taxonomy" id="2364647"/>
    <lineage>
        <taxon>Bacteria</taxon>
        <taxon>Pseudomonadati</taxon>
        <taxon>Pseudomonadota</taxon>
        <taxon>Gammaproteobacteria</taxon>
        <taxon>Enterobacterales</taxon>
        <taxon>Erwiniaceae</taxon>
        <taxon>Pantoea</taxon>
    </lineage>
</organism>
<geneLocation type="plasmid" evidence="2 3">
    <name>pGABEKP28_1</name>
</geneLocation>
<keyword evidence="1" id="KW-0472">Membrane</keyword>
<dbReference type="Pfam" id="PF10754">
    <property type="entry name" value="DUF2569"/>
    <property type="match status" value="1"/>
</dbReference>
<dbReference type="AlphaFoldDB" id="A0AAJ5QNR3"/>
<evidence type="ECO:0000313" key="2">
    <source>
        <dbReference type="EMBL" id="WBG92923.1"/>
    </source>
</evidence>
<dbReference type="RefSeq" id="WP_269950430.1">
    <property type="nucleotide sequence ID" value="NZ_CP104759.1"/>
</dbReference>
<sequence length="143" mass="16799">MKKENEINGFLYLPAIGLLLTCIVGTFNLYKITKMLYMQISEDKPVVLWFSIYMVIVGIICQLWTYYATILFYSQKKEAIKAMVILYILNFISYTPMFLYLHFSKNIPMSLRMQSIVIAGVVGVVIWIPYFMRSRKVKAVFYK</sequence>
<keyword evidence="3" id="KW-1185">Reference proteome</keyword>
<name>A0AAJ5QNR3_9GAMM</name>
<protein>
    <submittedName>
        <fullName evidence="2">DUF2569 domain-containing protein</fullName>
    </submittedName>
</protein>
<dbReference type="InterPro" id="IPR019690">
    <property type="entry name" value="DUF2569"/>
</dbReference>
<reference evidence="2 3" key="1">
    <citation type="journal article" date="2022" name="J Glob Antimicrob Resist">
        <title>First complete genome of a multidrug resistant strain of the novel human pathogen Kalamiella piersonii (GABEKP28) identified in human saliva.</title>
        <authorList>
            <person name="McDonagh F."/>
            <person name="Singh N.K."/>
            <person name="Venkateswaran K."/>
            <person name="Lonappan A.M."/>
            <person name="Hallahan B."/>
            <person name="Tuohy A."/>
            <person name="Burke L."/>
            <person name="Kovarova A."/>
            <person name="Miliotis G."/>
        </authorList>
    </citation>
    <scope>NUCLEOTIDE SEQUENCE [LARGE SCALE GENOMIC DNA]</scope>
    <source>
        <strain evidence="2 3">GABEKP28</strain>
    </source>
</reference>
<evidence type="ECO:0000256" key="1">
    <source>
        <dbReference type="SAM" id="Phobius"/>
    </source>
</evidence>
<accession>A0AAJ5QNR3</accession>
<dbReference type="EMBL" id="CP104759">
    <property type="protein sequence ID" value="WBG92923.1"/>
    <property type="molecule type" value="Genomic_DNA"/>
</dbReference>
<proteinExistence type="predicted"/>
<feature type="transmembrane region" description="Helical" evidence="1">
    <location>
        <begin position="12"/>
        <end position="30"/>
    </location>
</feature>
<gene>
    <name evidence="2" type="ORF">N5580_20025</name>
</gene>
<keyword evidence="1" id="KW-1133">Transmembrane helix</keyword>
<dbReference type="KEGG" id="kpie:N5580_20025"/>
<feature type="transmembrane region" description="Helical" evidence="1">
    <location>
        <begin position="50"/>
        <end position="72"/>
    </location>
</feature>
<keyword evidence="1" id="KW-0812">Transmembrane</keyword>
<keyword evidence="2" id="KW-0614">Plasmid</keyword>
<evidence type="ECO:0000313" key="3">
    <source>
        <dbReference type="Proteomes" id="UP001211544"/>
    </source>
</evidence>
<feature type="transmembrane region" description="Helical" evidence="1">
    <location>
        <begin position="84"/>
        <end position="103"/>
    </location>
</feature>
<dbReference type="Proteomes" id="UP001211544">
    <property type="component" value="Plasmid pGABEKP28_1"/>
</dbReference>
<feature type="transmembrane region" description="Helical" evidence="1">
    <location>
        <begin position="115"/>
        <end position="132"/>
    </location>
</feature>